<organism evidence="1 2">
    <name type="scientific">Limnofasciculus baicalensis BBK-W-15</name>
    <dbReference type="NCBI Taxonomy" id="2699891"/>
    <lineage>
        <taxon>Bacteria</taxon>
        <taxon>Bacillati</taxon>
        <taxon>Cyanobacteriota</taxon>
        <taxon>Cyanophyceae</taxon>
        <taxon>Coleofasciculales</taxon>
        <taxon>Coleofasciculaceae</taxon>
        <taxon>Limnofasciculus</taxon>
        <taxon>Limnofasciculus baicalensis</taxon>
    </lineage>
</organism>
<reference evidence="1" key="1">
    <citation type="submission" date="2022-06" db="EMBL/GenBank/DDBJ databases">
        <title>New cyanobacteria of genus Symplocastrum in benthos of Lake Baikal.</title>
        <authorList>
            <person name="Sorokovikova E."/>
            <person name="Tikhonova I."/>
            <person name="Krasnopeev A."/>
            <person name="Evseev P."/>
            <person name="Gladkikh A."/>
            <person name="Belykh O."/>
        </authorList>
    </citation>
    <scope>NUCLEOTIDE SEQUENCE</scope>
    <source>
        <strain evidence="1">BBK-W-15</strain>
    </source>
</reference>
<name>A0AAE3GTK2_9CYAN</name>
<protein>
    <submittedName>
        <fullName evidence="1">Uncharacterized protein</fullName>
    </submittedName>
</protein>
<sequence length="50" mass="5453">MGEKLAGCGYELVQEEYSWEAVAGRVEEAVKVPLPSASHGRFSRIKSSVN</sequence>
<dbReference type="Proteomes" id="UP001204953">
    <property type="component" value="Unassembled WGS sequence"/>
</dbReference>
<dbReference type="AlphaFoldDB" id="A0AAE3GTK2"/>
<gene>
    <name evidence="1" type="ORF">NJ959_07410</name>
</gene>
<evidence type="ECO:0000313" key="2">
    <source>
        <dbReference type="Proteomes" id="UP001204953"/>
    </source>
</evidence>
<comment type="caution">
    <text evidence="1">The sequence shown here is derived from an EMBL/GenBank/DDBJ whole genome shotgun (WGS) entry which is preliminary data.</text>
</comment>
<accession>A0AAE3GTK2</accession>
<keyword evidence="2" id="KW-1185">Reference proteome</keyword>
<proteinExistence type="predicted"/>
<dbReference type="EMBL" id="JAMZMM010000048">
    <property type="protein sequence ID" value="MCP2728302.1"/>
    <property type="molecule type" value="Genomic_DNA"/>
</dbReference>
<evidence type="ECO:0000313" key="1">
    <source>
        <dbReference type="EMBL" id="MCP2728302.1"/>
    </source>
</evidence>